<protein>
    <submittedName>
        <fullName evidence="1">Uncharacterized protein MANES_07G093800</fullName>
    </submittedName>
</protein>
<proteinExistence type="predicted"/>
<evidence type="ECO:0000313" key="1">
    <source>
        <dbReference type="EMBL" id="MBX61856.1"/>
    </source>
</evidence>
<reference evidence="1" key="1">
    <citation type="submission" date="2018-02" db="EMBL/GenBank/DDBJ databases">
        <title>Rhizophora mucronata_Transcriptome.</title>
        <authorList>
            <person name="Meera S.P."/>
            <person name="Sreeshan A."/>
            <person name="Augustine A."/>
        </authorList>
    </citation>
    <scope>NUCLEOTIDE SEQUENCE</scope>
    <source>
        <tissue evidence="1">Leaf</tissue>
    </source>
</reference>
<dbReference type="EMBL" id="GGEC01081372">
    <property type="protein sequence ID" value="MBX61856.1"/>
    <property type="molecule type" value="Transcribed_RNA"/>
</dbReference>
<name>A0A2P2Q4F1_RHIMU</name>
<sequence>MAMHSLLMEFGNRILLMIGPRNHLVMYIVNRVVHQRCRELGMRMVLGKLWIIGQKGLLIPQELVVLL</sequence>
<accession>A0A2P2Q4F1</accession>
<dbReference type="AlphaFoldDB" id="A0A2P2Q4F1"/>
<organism evidence="1">
    <name type="scientific">Rhizophora mucronata</name>
    <name type="common">Asiatic mangrove</name>
    <dbReference type="NCBI Taxonomy" id="61149"/>
    <lineage>
        <taxon>Eukaryota</taxon>
        <taxon>Viridiplantae</taxon>
        <taxon>Streptophyta</taxon>
        <taxon>Embryophyta</taxon>
        <taxon>Tracheophyta</taxon>
        <taxon>Spermatophyta</taxon>
        <taxon>Magnoliopsida</taxon>
        <taxon>eudicotyledons</taxon>
        <taxon>Gunneridae</taxon>
        <taxon>Pentapetalae</taxon>
        <taxon>rosids</taxon>
        <taxon>fabids</taxon>
        <taxon>Malpighiales</taxon>
        <taxon>Rhizophoraceae</taxon>
        <taxon>Rhizophora</taxon>
    </lineage>
</organism>